<feature type="transmembrane region" description="Helical" evidence="1">
    <location>
        <begin position="18"/>
        <end position="35"/>
    </location>
</feature>
<dbReference type="GO" id="GO:0010468">
    <property type="term" value="P:regulation of gene expression"/>
    <property type="evidence" value="ECO:0007669"/>
    <property type="project" value="InterPro"/>
</dbReference>
<organism evidence="2 3">
    <name type="scientific">Stella humosa</name>
    <dbReference type="NCBI Taxonomy" id="94"/>
    <lineage>
        <taxon>Bacteria</taxon>
        <taxon>Pseudomonadati</taxon>
        <taxon>Pseudomonadota</taxon>
        <taxon>Alphaproteobacteria</taxon>
        <taxon>Rhodospirillales</taxon>
        <taxon>Stellaceae</taxon>
        <taxon>Stella</taxon>
    </lineage>
</organism>
<accession>A0A3N1MDT5</accession>
<proteinExistence type="predicted"/>
<keyword evidence="3" id="KW-1185">Reference proteome</keyword>
<dbReference type="Pfam" id="PF05145">
    <property type="entry name" value="AbrB"/>
    <property type="match status" value="1"/>
</dbReference>
<dbReference type="InterPro" id="IPR007820">
    <property type="entry name" value="AbrB_fam"/>
</dbReference>
<protein>
    <recommendedName>
        <fullName evidence="4">Ammonia monooxygenase</fullName>
    </recommendedName>
</protein>
<dbReference type="EMBL" id="RJKX01000011">
    <property type="protein sequence ID" value="ROQ01891.1"/>
    <property type="molecule type" value="Genomic_DNA"/>
</dbReference>
<keyword evidence="1" id="KW-1133">Transmembrane helix</keyword>
<dbReference type="PIRSF" id="PIRSF038991">
    <property type="entry name" value="Protein_AbrB"/>
    <property type="match status" value="1"/>
</dbReference>
<evidence type="ECO:0000313" key="2">
    <source>
        <dbReference type="EMBL" id="ROQ01891.1"/>
    </source>
</evidence>
<dbReference type="NCBIfam" id="TIGR03082">
    <property type="entry name" value="Gneg_AbrB_dup"/>
    <property type="match status" value="2"/>
</dbReference>
<evidence type="ECO:0008006" key="4">
    <source>
        <dbReference type="Google" id="ProtNLM"/>
    </source>
</evidence>
<reference evidence="2 3" key="1">
    <citation type="submission" date="2018-11" db="EMBL/GenBank/DDBJ databases">
        <title>Genomic Encyclopedia of Type Strains, Phase IV (KMG-IV): sequencing the most valuable type-strain genomes for metagenomic binning, comparative biology and taxonomic classification.</title>
        <authorList>
            <person name="Goeker M."/>
        </authorList>
    </citation>
    <scope>NUCLEOTIDE SEQUENCE [LARGE SCALE GENOMIC DNA]</scope>
    <source>
        <strain evidence="2 3">DSM 5900</strain>
    </source>
</reference>
<dbReference type="PANTHER" id="PTHR38457:SF1">
    <property type="entry name" value="REGULATOR ABRB-RELATED"/>
    <property type="match status" value="1"/>
</dbReference>
<dbReference type="PANTHER" id="PTHR38457">
    <property type="entry name" value="REGULATOR ABRB-RELATED"/>
    <property type="match status" value="1"/>
</dbReference>
<feature type="transmembrane region" description="Helical" evidence="1">
    <location>
        <begin position="268"/>
        <end position="293"/>
    </location>
</feature>
<feature type="transmembrane region" description="Helical" evidence="1">
    <location>
        <begin position="305"/>
        <end position="329"/>
    </location>
</feature>
<feature type="transmembrane region" description="Helical" evidence="1">
    <location>
        <begin position="335"/>
        <end position="353"/>
    </location>
</feature>
<feature type="transmembrane region" description="Helical" evidence="1">
    <location>
        <begin position="217"/>
        <end position="235"/>
    </location>
</feature>
<dbReference type="AlphaFoldDB" id="A0A3N1MDT5"/>
<feature type="transmembrane region" description="Helical" evidence="1">
    <location>
        <begin position="150"/>
        <end position="173"/>
    </location>
</feature>
<sequence length="367" mass="37745">MAAKPARHRPPSPPFADIVRALAIGAAGGTAFWLLNMPLPWMLGAMAACITASVAGVKVGLPRWLRSGMIVVLGVMLGSSFTPALFDNISRWTLTLAGLIFYVTIAGGLTYIYFRRVAGYGPITSFFTAMPGGLNEMVMVGGAMGGDPRIIGLTHGCRVMLVVFILVFGFRYLGGYHPAGSAGAGHSILHFPLVDFAILTASGIVGAAGAIALRFPAAPLLGAMLVSGAVHLSGITDSRPPSELVAIAQIAIGSAVGSRFAGVKLTTIGVTALHAAAATVITLGAAFIAAAGLNKVTGIDIRGLLLAYAPGGLPEMSLVALAMGIDAAFVATHHIARVLMIVAVAPPFFRAIGGRRKLQSERPPDED</sequence>
<evidence type="ECO:0000313" key="3">
    <source>
        <dbReference type="Proteomes" id="UP000278222"/>
    </source>
</evidence>
<feature type="transmembrane region" description="Helical" evidence="1">
    <location>
        <begin position="193"/>
        <end position="211"/>
    </location>
</feature>
<comment type="caution">
    <text evidence="2">The sequence shown here is derived from an EMBL/GenBank/DDBJ whole genome shotgun (WGS) entry which is preliminary data.</text>
</comment>
<dbReference type="InterPro" id="IPR017516">
    <property type="entry name" value="AbrB_dup"/>
</dbReference>
<keyword evidence="1" id="KW-0812">Transmembrane</keyword>
<dbReference type="RefSeq" id="WP_123688601.1">
    <property type="nucleotide sequence ID" value="NZ_AP019700.1"/>
</dbReference>
<dbReference type="Proteomes" id="UP000278222">
    <property type="component" value="Unassembled WGS sequence"/>
</dbReference>
<name>A0A3N1MDT5_9PROT</name>
<evidence type="ECO:0000256" key="1">
    <source>
        <dbReference type="SAM" id="Phobius"/>
    </source>
</evidence>
<dbReference type="GO" id="GO:0016020">
    <property type="term" value="C:membrane"/>
    <property type="evidence" value="ECO:0007669"/>
    <property type="project" value="InterPro"/>
</dbReference>
<keyword evidence="1" id="KW-0472">Membrane</keyword>
<feature type="transmembrane region" description="Helical" evidence="1">
    <location>
        <begin position="68"/>
        <end position="86"/>
    </location>
</feature>
<feature type="transmembrane region" description="Helical" evidence="1">
    <location>
        <begin position="126"/>
        <end position="144"/>
    </location>
</feature>
<feature type="transmembrane region" description="Helical" evidence="1">
    <location>
        <begin position="92"/>
        <end position="114"/>
    </location>
</feature>
<gene>
    <name evidence="2" type="ORF">EDC65_1078</name>
</gene>
<dbReference type="OrthoDB" id="7157734at2"/>